<feature type="coiled-coil region" evidence="1">
    <location>
        <begin position="445"/>
        <end position="563"/>
    </location>
</feature>
<comment type="caution">
    <text evidence="2">The sequence shown here is derived from an EMBL/GenBank/DDBJ whole genome shotgun (WGS) entry which is preliminary data.</text>
</comment>
<feature type="coiled-coil region" evidence="1">
    <location>
        <begin position="1413"/>
        <end position="1514"/>
    </location>
</feature>
<dbReference type="InParanoid" id="A0A6L2PI20"/>
<dbReference type="PANTHER" id="PTHR23159">
    <property type="entry name" value="CENTROSOMAL PROTEIN 2"/>
    <property type="match status" value="1"/>
</dbReference>
<reference evidence="3" key="1">
    <citation type="submission" date="2020-01" db="EMBL/GenBank/DDBJ databases">
        <title>Draft genome sequence of the Termite Coptotermes fromosanus.</title>
        <authorList>
            <person name="Itakura S."/>
            <person name="Yosikawa Y."/>
            <person name="Umezawa K."/>
        </authorList>
    </citation>
    <scope>NUCLEOTIDE SEQUENCE [LARGE SCALE GENOMIC DNA]</scope>
</reference>
<proteinExistence type="predicted"/>
<dbReference type="Proteomes" id="UP000502823">
    <property type="component" value="Unassembled WGS sequence"/>
</dbReference>
<name>A0A6L2PI20_COPFO</name>
<keyword evidence="3" id="KW-1185">Reference proteome</keyword>
<sequence length="1632" mass="185381">MDRFNLTVCVEQVNPEADSTILDKWQENEELALNNVVDPNTEFKTTVSVTSATSLTSSNGYDTVKRSKDLEERKLITEPQHLQPKYLSRELIQQLQSDCLNRELEETLEGFKNLQKRSTSDSSLLAKVHAYCSSHLSTQQERAHEEMDSLLLSTKTSVQVEPCNKLPKHPPNTVTVVTEKCSYLTESPDSDPTANTTASRGNIPAVNPDSCLSARSSCEHTATASGHCKSSLFLANGLSNMASDADCKLDCSMTTADQLAWEFKRARDRLDTASNISGCSSRFELDSICSERVETMSSISDVSGYEEELFRIKRLLLLDSGTPTPTPHSGMYEKNHQNLMPFIPRSETRTPKENVDMQIHRLAVQLQNALEEKEKYKIEALAMETRIALQWQEKYQEVLRQKAHLEGRLETVQAEMTTLVAGQNEALDHAQTLEQELKLRTAADNKAALQEVEKLVLEINRLQQVIRETESRFQDLTMQLELRDSEISQWKRDVQATEDANEKLRIELQELKIEAESKDGSIQGLKNKISDQHIEFQSLLQAKLKAENNVANLKNEIEITRKSGYWYRDQLHACQASKAKVQQELMASQASVVSCSHQIDRMKGEIANLHQMVENTQYRAVREKEALMRKLEVIQADMVEREATIFSQIHNESTADTINAIVAKLKGMEEEKAKTLSLSDATIQELKEEVASLKNELQTKETALEALGTENAKRMVGATVLQKTLNEKELALQLLENKCKDTEMSCLHLGENLKLKEETLLQLKNEKVAVEVALTAAEREKTEINLAISKLRDDFARITASYQAMRTELREKEQHIMNLKADLNVLQTEKQSQTEKISELGNVEEAYRELKSRISQTEILEQQVEYVSKVNRELNLEVKELSEAHNYVREQISVMEETIAAREEQLLNQNRNFEAHSEELKAKEQSLVELQNEKAAHEEHVKRLQVKIQDLEASNKKLAGETASLQKQLSRANSVIDQFNMLCRRSEEEKNLLQKQMKRLVKDNEVARISKPEAANGVETINTEHSSHEVAPIAVKPLSSYENGSVQTNLHNLYALIQSTESKLMLLLTERFGIQEKDIQKEQVNIVPVNSVIGFDSLFSVLVNIRDSVNKALEWQNKHVTEVKTEKPSNEAPTNGLLDLREGLRVKVLAGEKLNNISYSTQTEEVNTESTGTQTLNVGILNYKEQIDALHREISKLKGSLKMSEIEHDEKHRRYQSNIRTLLKKVKEHMRGRKAAERALEELNGKTKESIELVTLKCEISKLKAELEAGRKSCEEQKRIADRNQEVLLVLEKEKGKLVQSCCISKEKLSVAPSLSEDSDMAAGNEFDQKTRELQLLQCQARITELDEEIRKSHIIIKELRKEIFSEKCETLQLKKKLASLQMGLETANDMLDTKKVDLGRTESLCCVLQTNISHLKKQLETEQQAHEECRQELEKLRENLEETRAKDPVLADQIKMLNYHLHQKSQEVACLQEKIRLSEERWLCTEKGLQQSMSALQDELATLRAELDSVSSDKFTLQTQAAELRAALHSSVEQNKVLRLKLETFGCENKDKLPDLTSSLPLPPVKYDETQIAELLHLSTVLPHNKPLSNLQCCLDSLKQEMALLQRQLTAKTSTRDPVNSETEHSVLQHV</sequence>
<dbReference type="PANTHER" id="PTHR23159:SF31">
    <property type="entry name" value="CENTROSOME-ASSOCIATED PROTEIN CEP250 ISOFORM X1"/>
    <property type="match status" value="1"/>
</dbReference>
<dbReference type="OrthoDB" id="2286360at2759"/>
<accession>A0A6L2PI20</accession>
<gene>
    <name evidence="2" type="ORF">Cfor_06841</name>
</gene>
<feature type="coiled-coil region" evidence="1">
    <location>
        <begin position="676"/>
        <end position="1003"/>
    </location>
</feature>
<feature type="coiled-coil region" evidence="1">
    <location>
        <begin position="1589"/>
        <end position="1616"/>
    </location>
</feature>
<dbReference type="EMBL" id="BLKM01000350">
    <property type="protein sequence ID" value="GFG32054.1"/>
    <property type="molecule type" value="Genomic_DNA"/>
</dbReference>
<evidence type="ECO:0000256" key="1">
    <source>
        <dbReference type="SAM" id="Coils"/>
    </source>
</evidence>
<evidence type="ECO:0000313" key="3">
    <source>
        <dbReference type="Proteomes" id="UP000502823"/>
    </source>
</evidence>
<keyword evidence="1" id="KW-0175">Coiled coil</keyword>
<feature type="coiled-coil region" evidence="1">
    <location>
        <begin position="352"/>
        <end position="415"/>
    </location>
</feature>
<organism evidence="2 3">
    <name type="scientific">Coptotermes formosanus</name>
    <name type="common">Formosan subterranean termite</name>
    <dbReference type="NCBI Taxonomy" id="36987"/>
    <lineage>
        <taxon>Eukaryota</taxon>
        <taxon>Metazoa</taxon>
        <taxon>Ecdysozoa</taxon>
        <taxon>Arthropoda</taxon>
        <taxon>Hexapoda</taxon>
        <taxon>Insecta</taxon>
        <taxon>Pterygota</taxon>
        <taxon>Neoptera</taxon>
        <taxon>Polyneoptera</taxon>
        <taxon>Dictyoptera</taxon>
        <taxon>Blattodea</taxon>
        <taxon>Blattoidea</taxon>
        <taxon>Termitoidae</taxon>
        <taxon>Rhinotermitidae</taxon>
        <taxon>Coptotermes</taxon>
    </lineage>
</organism>
<protein>
    <submittedName>
        <fullName evidence="2">Uncharacterized protein</fullName>
    </submittedName>
</protein>
<feature type="coiled-coil region" evidence="1">
    <location>
        <begin position="1226"/>
        <end position="1273"/>
    </location>
</feature>
<evidence type="ECO:0000313" key="2">
    <source>
        <dbReference type="EMBL" id="GFG32054.1"/>
    </source>
</evidence>